<feature type="region of interest" description="Disordered" evidence="1">
    <location>
        <begin position="147"/>
        <end position="166"/>
    </location>
</feature>
<proteinExistence type="predicted"/>
<feature type="transmembrane region" description="Helical" evidence="2">
    <location>
        <begin position="82"/>
        <end position="101"/>
    </location>
</feature>
<name>A0ABU7R515_9FLAO</name>
<feature type="compositionally biased region" description="Basic and acidic residues" evidence="1">
    <location>
        <begin position="147"/>
        <end position="156"/>
    </location>
</feature>
<dbReference type="Proteomes" id="UP001350005">
    <property type="component" value="Unassembled WGS sequence"/>
</dbReference>
<keyword evidence="4" id="KW-1185">Reference proteome</keyword>
<keyword evidence="2" id="KW-0812">Transmembrane</keyword>
<keyword evidence="2" id="KW-0472">Membrane</keyword>
<evidence type="ECO:0000256" key="1">
    <source>
        <dbReference type="SAM" id="MobiDB-lite"/>
    </source>
</evidence>
<evidence type="ECO:0000256" key="2">
    <source>
        <dbReference type="SAM" id="Phobius"/>
    </source>
</evidence>
<feature type="transmembrane region" description="Helical" evidence="2">
    <location>
        <begin position="55"/>
        <end position="76"/>
    </location>
</feature>
<organism evidence="3 4">
    <name type="scientific">Chryseobacterium arthrosphaerae</name>
    <dbReference type="NCBI Taxonomy" id="651561"/>
    <lineage>
        <taxon>Bacteria</taxon>
        <taxon>Pseudomonadati</taxon>
        <taxon>Bacteroidota</taxon>
        <taxon>Flavobacteriia</taxon>
        <taxon>Flavobacteriales</taxon>
        <taxon>Weeksellaceae</taxon>
        <taxon>Chryseobacterium group</taxon>
        <taxon>Chryseobacterium</taxon>
    </lineage>
</organism>
<feature type="compositionally biased region" description="Polar residues" evidence="1">
    <location>
        <begin position="157"/>
        <end position="166"/>
    </location>
</feature>
<keyword evidence="2" id="KW-1133">Transmembrane helix</keyword>
<gene>
    <name evidence="3" type="ORF">V2E39_21040</name>
</gene>
<dbReference type="EMBL" id="JAZGJU010000064">
    <property type="protein sequence ID" value="MEE6129898.1"/>
    <property type="molecule type" value="Genomic_DNA"/>
</dbReference>
<dbReference type="RefSeq" id="WP_330937538.1">
    <property type="nucleotide sequence ID" value="NZ_JAZGJU010000064.1"/>
</dbReference>
<accession>A0ABU7R515</accession>
<reference evidence="3 4" key="1">
    <citation type="submission" date="2024-01" db="EMBL/GenBank/DDBJ databases">
        <title>Whole genome of Chryseobacterium arthrosphaerae NNCa 2741.</title>
        <authorList>
            <person name="Boriskina E.V."/>
            <person name="Gordinskaya N.A."/>
            <person name="Kropotov V.S."/>
            <person name="Alekseeva A.E."/>
            <person name="Makhova M.A."/>
            <person name="Kryazhev D.V."/>
            <person name="Shkurkina I.S."/>
        </authorList>
    </citation>
    <scope>NUCLEOTIDE SEQUENCE [LARGE SCALE GENOMIC DNA]</scope>
    <source>
        <strain evidence="3 4">NNCa 2741</strain>
    </source>
</reference>
<evidence type="ECO:0000313" key="4">
    <source>
        <dbReference type="Proteomes" id="UP001350005"/>
    </source>
</evidence>
<comment type="caution">
    <text evidence="3">The sequence shown here is derived from an EMBL/GenBank/DDBJ whole genome shotgun (WGS) entry which is preliminary data.</text>
</comment>
<sequence>MEKLFIIIWILFGLNIEVFLIVMADLWSGVRKAKKNGVARSSYGFKRTVEKLGRYYNVMFALMVVDSMHMTCIWYLNSFHGYNLIFFPFITLLGSIGLSLIELKSIYEKAEDKQRFHEAGALISAIAKKRTDIEEIERLVNEYLNQKNKDENKDTDSGTVGSDDQL</sequence>
<evidence type="ECO:0000313" key="3">
    <source>
        <dbReference type="EMBL" id="MEE6129898.1"/>
    </source>
</evidence>
<feature type="transmembrane region" description="Helical" evidence="2">
    <location>
        <begin position="6"/>
        <end position="27"/>
    </location>
</feature>
<protein>
    <submittedName>
        <fullName evidence="3">Phage holin family protein</fullName>
    </submittedName>
</protein>